<dbReference type="CDD" id="cd09916">
    <property type="entry name" value="CpxP_like"/>
    <property type="match status" value="1"/>
</dbReference>
<keyword evidence="3 5" id="KW-0732">Signal</keyword>
<comment type="similarity">
    <text evidence="2">Belongs to the CpxP/Spy family.</text>
</comment>
<dbReference type="PANTHER" id="PTHR38102">
    <property type="entry name" value="PERIPLASMIC CHAPERONE SPY"/>
    <property type="match status" value="1"/>
</dbReference>
<comment type="caution">
    <text evidence="6">The sequence shown here is derived from an EMBL/GenBank/DDBJ whole genome shotgun (WGS) entry which is preliminary data.</text>
</comment>
<accession>A0A8H9YL47</accession>
<dbReference type="Pfam" id="PF07813">
    <property type="entry name" value="LTXXQ"/>
    <property type="match status" value="1"/>
</dbReference>
<dbReference type="InterPro" id="IPR052211">
    <property type="entry name" value="Cpx_auxiliary_protein"/>
</dbReference>
<feature type="chain" id="PRO_5034432553" evidence="5">
    <location>
        <begin position="24"/>
        <end position="136"/>
    </location>
</feature>
<evidence type="ECO:0000256" key="3">
    <source>
        <dbReference type="ARBA" id="ARBA00022729"/>
    </source>
</evidence>
<gene>
    <name evidence="6" type="ORF">HU722_04065</name>
</gene>
<dbReference type="InterPro" id="IPR012899">
    <property type="entry name" value="LTXXQ"/>
</dbReference>
<name>A0A8H9YL47_9PSED</name>
<proteinExistence type="inferred from homology"/>
<reference evidence="6" key="1">
    <citation type="journal article" date="2020" name="Microorganisms">
        <title>Reliable Identification of Environmental Pseudomonas Isolates Using the rpoD Gene.</title>
        <authorList>
            <consortium name="The Broad Institute Genome Sequencing Platform"/>
            <person name="Girard L."/>
            <person name="Lood C."/>
            <person name="Rokni-Zadeh H."/>
            <person name="van Noort V."/>
            <person name="Lavigne R."/>
            <person name="De Mot R."/>
        </authorList>
    </citation>
    <scope>NUCLEOTIDE SEQUENCE [LARGE SCALE GENOMIC DNA]</scope>
    <source>
        <strain evidence="6">SWRI145</strain>
    </source>
</reference>
<organism evidence="6">
    <name type="scientific">Pseudomonas tritici</name>
    <dbReference type="NCBI Taxonomy" id="2745518"/>
    <lineage>
        <taxon>Bacteria</taxon>
        <taxon>Pseudomonadati</taxon>
        <taxon>Pseudomonadota</taxon>
        <taxon>Gammaproteobacteria</taxon>
        <taxon>Pseudomonadales</taxon>
        <taxon>Pseudomonadaceae</taxon>
        <taxon>Pseudomonas</taxon>
    </lineage>
</organism>
<dbReference type="PANTHER" id="PTHR38102:SF1">
    <property type="entry name" value="PERIPLASMIC CHAPERONE SPY"/>
    <property type="match status" value="1"/>
</dbReference>
<dbReference type="GO" id="GO:0030288">
    <property type="term" value="C:outer membrane-bounded periplasmic space"/>
    <property type="evidence" value="ECO:0007669"/>
    <property type="project" value="TreeGrafter"/>
</dbReference>
<sequence length="136" mass="15438">MRKIFRIALMAATLAGFTGVAQAVEVETAPEPTQDPIVQQLKLNNDQIAKIKALHKQLEADVFKIPTDSVKNGALINVIQSGKWDEKAVREQLAAFSHIEEQARYYRMKYYFDVSQILTPEQRAEVRSQFAQAMSR</sequence>
<evidence type="ECO:0000256" key="5">
    <source>
        <dbReference type="SAM" id="SignalP"/>
    </source>
</evidence>
<protein>
    <submittedName>
        <fullName evidence="6">Spy/CpxP family protein refolding chaperone</fullName>
    </submittedName>
</protein>
<evidence type="ECO:0000256" key="1">
    <source>
        <dbReference type="ARBA" id="ARBA00004418"/>
    </source>
</evidence>
<evidence type="ECO:0000256" key="2">
    <source>
        <dbReference type="ARBA" id="ARBA00008441"/>
    </source>
</evidence>
<comment type="subcellular location">
    <subcellularLocation>
        <location evidence="1">Periplasm</location>
    </subcellularLocation>
</comment>
<dbReference type="Gene3D" id="1.20.120.1490">
    <property type="match status" value="1"/>
</dbReference>
<evidence type="ECO:0000313" key="6">
    <source>
        <dbReference type="EMBL" id="MBC3290691.1"/>
    </source>
</evidence>
<dbReference type="AlphaFoldDB" id="A0A8H9YL47"/>
<evidence type="ECO:0000256" key="4">
    <source>
        <dbReference type="ARBA" id="ARBA00022764"/>
    </source>
</evidence>
<dbReference type="EMBL" id="JABWQF010000002">
    <property type="protein sequence ID" value="MBC3290691.1"/>
    <property type="molecule type" value="Genomic_DNA"/>
</dbReference>
<feature type="signal peptide" evidence="5">
    <location>
        <begin position="1"/>
        <end position="23"/>
    </location>
</feature>
<keyword evidence="4" id="KW-0574">Periplasm</keyword>
<dbReference type="GO" id="GO:0051082">
    <property type="term" value="F:unfolded protein binding"/>
    <property type="evidence" value="ECO:0007669"/>
    <property type="project" value="TreeGrafter"/>
</dbReference>